<dbReference type="EMBL" id="QXHD01000004">
    <property type="protein sequence ID" value="NEZ55936.1"/>
    <property type="molecule type" value="Genomic_DNA"/>
</dbReference>
<dbReference type="Proteomes" id="UP000481033">
    <property type="component" value="Unassembled WGS sequence"/>
</dbReference>
<reference evidence="2 3" key="1">
    <citation type="journal article" date="2020" name="Microb. Ecol.">
        <title>Ecogenomics of the Marine Benthic Filamentous Cyanobacterium Adonisia.</title>
        <authorList>
            <person name="Walter J.M."/>
            <person name="Coutinho F.H."/>
            <person name="Leomil L."/>
            <person name="Hargreaves P.I."/>
            <person name="Campeao M.E."/>
            <person name="Vieira V.V."/>
            <person name="Silva B.S."/>
            <person name="Fistarol G.O."/>
            <person name="Salomon P.S."/>
            <person name="Sawabe T."/>
            <person name="Mino S."/>
            <person name="Hosokawa M."/>
            <person name="Miyashita H."/>
            <person name="Maruyama F."/>
            <person name="van Verk M.C."/>
            <person name="Dutilh B.E."/>
            <person name="Thompson C.C."/>
            <person name="Thompson F.L."/>
        </authorList>
    </citation>
    <scope>NUCLEOTIDE SEQUENCE [LARGE SCALE GENOMIC DNA]</scope>
    <source>
        <strain evidence="2 3">CCMR0081</strain>
    </source>
</reference>
<feature type="compositionally biased region" description="Pro residues" evidence="1">
    <location>
        <begin position="417"/>
        <end position="426"/>
    </location>
</feature>
<keyword evidence="3" id="KW-1185">Reference proteome</keyword>
<gene>
    <name evidence="2" type="ORF">DXZ20_09680</name>
</gene>
<feature type="region of interest" description="Disordered" evidence="1">
    <location>
        <begin position="405"/>
        <end position="426"/>
    </location>
</feature>
<organism evidence="2 3">
    <name type="scientific">Adonisia turfae CCMR0081</name>
    <dbReference type="NCBI Taxonomy" id="2292702"/>
    <lineage>
        <taxon>Bacteria</taxon>
        <taxon>Bacillati</taxon>
        <taxon>Cyanobacteriota</taxon>
        <taxon>Adonisia</taxon>
        <taxon>Adonisia turfae</taxon>
    </lineage>
</organism>
<dbReference type="AlphaFoldDB" id="A0A6M0RI69"/>
<feature type="compositionally biased region" description="Basic residues" evidence="1">
    <location>
        <begin position="405"/>
        <end position="415"/>
    </location>
</feature>
<evidence type="ECO:0000313" key="2">
    <source>
        <dbReference type="EMBL" id="NEZ55936.1"/>
    </source>
</evidence>
<comment type="caution">
    <text evidence="2">The sequence shown here is derived from an EMBL/GenBank/DDBJ whole genome shotgun (WGS) entry which is preliminary data.</text>
</comment>
<accession>A0A6M0RI69</accession>
<name>A0A6M0RI69_9CYAN</name>
<dbReference type="RefSeq" id="WP_163697831.1">
    <property type="nucleotide sequence ID" value="NZ_QXHD01000004.1"/>
</dbReference>
<feature type="compositionally biased region" description="Basic and acidic residues" evidence="1">
    <location>
        <begin position="143"/>
        <end position="153"/>
    </location>
</feature>
<feature type="region of interest" description="Disordered" evidence="1">
    <location>
        <begin position="143"/>
        <end position="169"/>
    </location>
</feature>
<sequence length="426" mass="46454">MSAYMPPSHNRLLALEQHIRPQQPRVRPSRQSRLKQPQPRYYRELTTPNSALQSPRQPQTQQPAGPYRQLAAQLGQRYYTPSQTHTSKSDLPTISTPISPAIVETFEATPTTVAQKHRRQTLNSLLTSPPWAEVSTVSSAELLKPKGSAELRQSKPSPRSPKPNPTAPLASYKSLATSIRQARLGLSTATSEPTTPVEQPRSSAMNWAIDEVLTTEADASPVALNSVVKQDVMEVESTQQPMTRETIALEDSLQNPVSDLPLENYSGSAPDHGQDTQSDVPSIEIQVIEIFSDGQDQSPCEAMSPEEALSEDDILASAATIDVVPVVTANDTFSEVAPPSFSQPIADESITVPKNSSDVPQQAHEKSVTAVTSASNAAAGLRNNMLLLTYQLACPPQLVNYMAQLKHKRHKRKRSTQPPPITSPFA</sequence>
<evidence type="ECO:0000313" key="3">
    <source>
        <dbReference type="Proteomes" id="UP000481033"/>
    </source>
</evidence>
<proteinExistence type="predicted"/>
<protein>
    <submittedName>
        <fullName evidence="2">Uncharacterized protein</fullName>
    </submittedName>
</protein>
<feature type="region of interest" description="Disordered" evidence="1">
    <location>
        <begin position="17"/>
        <end position="66"/>
    </location>
</feature>
<feature type="compositionally biased region" description="Polar residues" evidence="1">
    <location>
        <begin position="46"/>
        <end position="63"/>
    </location>
</feature>
<evidence type="ECO:0000256" key="1">
    <source>
        <dbReference type="SAM" id="MobiDB-lite"/>
    </source>
</evidence>